<dbReference type="EC" id="2.7.2.1" evidence="6"/>
<feature type="site" description="Transition state stabilizer" evidence="6">
    <location>
        <position position="241"/>
    </location>
</feature>
<dbReference type="SUPFAM" id="SSF53067">
    <property type="entry name" value="Actin-like ATPase domain"/>
    <property type="match status" value="2"/>
</dbReference>
<keyword evidence="3 6" id="KW-0547">Nucleotide-binding</keyword>
<organism evidence="8">
    <name type="scientific">uncultured Helicobacter sp</name>
    <dbReference type="NCBI Taxonomy" id="175537"/>
    <lineage>
        <taxon>Bacteria</taxon>
        <taxon>Pseudomonadati</taxon>
        <taxon>Campylobacterota</taxon>
        <taxon>Epsilonproteobacteria</taxon>
        <taxon>Campylobacterales</taxon>
        <taxon>Helicobacteraceae</taxon>
        <taxon>Helicobacter</taxon>
        <taxon>environmental samples</taxon>
    </lineage>
</organism>
<dbReference type="PRINTS" id="PR00471">
    <property type="entry name" value="ACETATEKNASE"/>
</dbReference>
<evidence type="ECO:0000256" key="4">
    <source>
        <dbReference type="ARBA" id="ARBA00022777"/>
    </source>
</evidence>
<comment type="similarity">
    <text evidence="1 6 7">Belongs to the acetokinase family.</text>
</comment>
<evidence type="ECO:0000256" key="1">
    <source>
        <dbReference type="ARBA" id="ARBA00008748"/>
    </source>
</evidence>
<accession>A0A650EKD4</accession>
<comment type="cofactor">
    <cofactor evidence="6">
        <name>Mg(2+)</name>
        <dbReference type="ChEBI" id="CHEBI:18420"/>
    </cofactor>
    <cofactor evidence="6">
        <name>Mn(2+)</name>
        <dbReference type="ChEBI" id="CHEBI:29035"/>
    </cofactor>
    <text evidence="6">Mg(2+). Can also accept Mn(2+).</text>
</comment>
<feature type="site" description="Transition state stabilizer" evidence="6">
    <location>
        <position position="180"/>
    </location>
</feature>
<dbReference type="EMBL" id="MN577568">
    <property type="protein sequence ID" value="QGT50189.1"/>
    <property type="molecule type" value="Genomic_DNA"/>
</dbReference>
<dbReference type="GO" id="GO:0006085">
    <property type="term" value="P:acetyl-CoA biosynthetic process"/>
    <property type="evidence" value="ECO:0007669"/>
    <property type="project" value="UniProtKB-UniRule"/>
</dbReference>
<sequence length="399" mass="43770">MNVLVINCGSSSLKFQLINTETEKVIASGICDRIGIDGSVLYYKTPDGKKIEKKEEMPHHTKAVEMVLEALLNKENGAVSSLDEIKAIGHRVVHGGEFFKESVLINDVVIQHIKECSDLAPLHNPAHLMGIEACQAKMPKTPMVAVFDTAFHQTMPPRAYIYGVPYEWYEKHKVRRYGFHGTSHKYVSQKTAEFLGLDYYNSKIIVCHLGNGSSISAIKNGKCVDTSMGLTPLEGLIMGTRSGDLDPAILEYISKREDLDIQSILNILNKKSGVLGISGLSSDFRDLLDADLGGNERAKLARSAFAYRVLKYVGAYCAVMNGVDAVSFCAGVGENAKFIRGMIVEHLEFLGVKLDVEANNVCGEEAIISTPDSKVRVCVIPTNEELVIARDTKTIVSQL</sequence>
<keyword evidence="4 6" id="KW-0418">Kinase</keyword>
<gene>
    <name evidence="6" type="primary">ackA</name>
    <name evidence="8" type="ORF">Helico6505_0210</name>
</gene>
<keyword evidence="6" id="KW-0460">Magnesium</keyword>
<dbReference type="PANTHER" id="PTHR21060">
    <property type="entry name" value="ACETATE KINASE"/>
    <property type="match status" value="1"/>
</dbReference>
<dbReference type="CDD" id="cd24010">
    <property type="entry name" value="ASKHA_NBD_AcK_PK"/>
    <property type="match status" value="1"/>
</dbReference>
<dbReference type="GO" id="GO:0005737">
    <property type="term" value="C:cytoplasm"/>
    <property type="evidence" value="ECO:0007669"/>
    <property type="project" value="UniProtKB-SubCell"/>
</dbReference>
<comment type="pathway">
    <text evidence="6">Metabolic intermediate biosynthesis; acetyl-CoA biosynthesis; acetyl-CoA from acetate: step 1/2.</text>
</comment>
<reference evidence="8" key="1">
    <citation type="journal article" date="2020" name="J. ISSAAS">
        <title>Lactobacilli and other gastrointestinal microbiota of Peromyscus leucopus, reservoir host for agents of Lyme disease and other zoonoses in North America.</title>
        <authorList>
            <person name="Milovic A."/>
            <person name="Bassam K."/>
            <person name="Shao H."/>
            <person name="Chatzistamou I."/>
            <person name="Tufts D.M."/>
            <person name="Diuk-Wasser M."/>
            <person name="Barbour A.G."/>
        </authorList>
    </citation>
    <scope>NUCLEOTIDE SEQUENCE</scope>
    <source>
        <strain evidence="8">LL4</strain>
    </source>
</reference>
<evidence type="ECO:0000256" key="2">
    <source>
        <dbReference type="ARBA" id="ARBA00022679"/>
    </source>
</evidence>
<evidence type="ECO:0000313" key="8">
    <source>
        <dbReference type="EMBL" id="QGT50189.1"/>
    </source>
</evidence>
<dbReference type="PROSITE" id="PS01076">
    <property type="entry name" value="ACETATE_KINASE_2"/>
    <property type="match status" value="1"/>
</dbReference>
<feature type="binding site" evidence="6">
    <location>
        <position position="91"/>
    </location>
    <ligand>
        <name>substrate</name>
    </ligand>
</feature>
<name>A0A650EKD4_9HELI</name>
<dbReference type="GO" id="GO:0000287">
    <property type="term" value="F:magnesium ion binding"/>
    <property type="evidence" value="ECO:0007669"/>
    <property type="project" value="UniProtKB-UniRule"/>
</dbReference>
<dbReference type="InterPro" id="IPR043129">
    <property type="entry name" value="ATPase_NBD"/>
</dbReference>
<feature type="binding site" evidence="6">
    <location>
        <position position="7"/>
    </location>
    <ligand>
        <name>Mg(2+)</name>
        <dbReference type="ChEBI" id="CHEBI:18420"/>
    </ligand>
</feature>
<evidence type="ECO:0000256" key="5">
    <source>
        <dbReference type="ARBA" id="ARBA00022840"/>
    </source>
</evidence>
<comment type="subunit">
    <text evidence="6">Homodimer.</text>
</comment>
<dbReference type="AlphaFoldDB" id="A0A650EKD4"/>
<keyword evidence="2 6" id="KW-0808">Transferase</keyword>
<feature type="active site" description="Proton donor/acceptor" evidence="6">
    <location>
        <position position="148"/>
    </location>
</feature>
<proteinExistence type="inferred from homology"/>
<dbReference type="PROSITE" id="PS01075">
    <property type="entry name" value="ACETATE_KINASE_1"/>
    <property type="match status" value="1"/>
</dbReference>
<dbReference type="InterPro" id="IPR000890">
    <property type="entry name" value="Aliphatic_acid_kin_short-chain"/>
</dbReference>
<dbReference type="Gene3D" id="3.30.420.40">
    <property type="match status" value="2"/>
</dbReference>
<dbReference type="HAMAP" id="MF_00020">
    <property type="entry name" value="Acetate_kinase"/>
    <property type="match status" value="1"/>
</dbReference>
<dbReference type="GO" id="GO:0006083">
    <property type="term" value="P:acetate metabolic process"/>
    <property type="evidence" value="ECO:0007669"/>
    <property type="project" value="TreeGrafter"/>
</dbReference>
<dbReference type="InterPro" id="IPR004372">
    <property type="entry name" value="Ac/propionate_kinase"/>
</dbReference>
<dbReference type="GO" id="GO:0008776">
    <property type="term" value="F:acetate kinase activity"/>
    <property type="evidence" value="ECO:0007669"/>
    <property type="project" value="UniProtKB-UniRule"/>
</dbReference>
<comment type="subcellular location">
    <subcellularLocation>
        <location evidence="6">Cytoplasm</location>
    </subcellularLocation>
</comment>
<dbReference type="GO" id="GO:0005524">
    <property type="term" value="F:ATP binding"/>
    <property type="evidence" value="ECO:0007669"/>
    <property type="project" value="UniProtKB-KW"/>
</dbReference>
<keyword evidence="6" id="KW-0479">Metal-binding</keyword>
<feature type="binding site" evidence="6">
    <location>
        <begin position="283"/>
        <end position="285"/>
    </location>
    <ligand>
        <name>ATP</name>
        <dbReference type="ChEBI" id="CHEBI:30616"/>
    </ligand>
</feature>
<dbReference type="PANTHER" id="PTHR21060:SF15">
    <property type="entry name" value="ACETATE KINASE-RELATED"/>
    <property type="match status" value="1"/>
</dbReference>
<feature type="binding site" evidence="6">
    <location>
        <begin position="208"/>
        <end position="212"/>
    </location>
    <ligand>
        <name>ATP</name>
        <dbReference type="ChEBI" id="CHEBI:30616"/>
    </ligand>
</feature>
<feature type="binding site" evidence="6">
    <location>
        <begin position="331"/>
        <end position="335"/>
    </location>
    <ligand>
        <name>ATP</name>
        <dbReference type="ChEBI" id="CHEBI:30616"/>
    </ligand>
</feature>
<dbReference type="NCBIfam" id="TIGR00016">
    <property type="entry name" value="ackA"/>
    <property type="match status" value="1"/>
</dbReference>
<keyword evidence="5 6" id="KW-0067">ATP-binding</keyword>
<comment type="function">
    <text evidence="6">Catalyzes the formation of acetyl phosphate from acetate and ATP. Can also catalyze the reverse reaction.</text>
</comment>
<dbReference type="UniPathway" id="UPA00340">
    <property type="reaction ID" value="UER00458"/>
</dbReference>
<keyword evidence="6" id="KW-0963">Cytoplasm</keyword>
<feature type="binding site" evidence="6">
    <location>
        <position position="14"/>
    </location>
    <ligand>
        <name>ATP</name>
        <dbReference type="ChEBI" id="CHEBI:30616"/>
    </ligand>
</feature>
<feature type="binding site" evidence="6">
    <location>
        <position position="384"/>
    </location>
    <ligand>
        <name>Mg(2+)</name>
        <dbReference type="ChEBI" id="CHEBI:18420"/>
    </ligand>
</feature>
<evidence type="ECO:0000256" key="7">
    <source>
        <dbReference type="RuleBase" id="RU003835"/>
    </source>
</evidence>
<dbReference type="InterPro" id="IPR023865">
    <property type="entry name" value="Aliphatic_acid_kinase_CS"/>
</dbReference>
<evidence type="ECO:0000256" key="6">
    <source>
        <dbReference type="HAMAP-Rule" id="MF_00020"/>
    </source>
</evidence>
<protein>
    <recommendedName>
        <fullName evidence="6">Acetate kinase</fullName>
        <ecNumber evidence="6">2.7.2.1</ecNumber>
    </recommendedName>
    <alternativeName>
        <fullName evidence="6">Acetokinase</fullName>
    </alternativeName>
</protein>
<comment type="catalytic activity">
    <reaction evidence="6">
        <text>acetate + ATP = acetyl phosphate + ADP</text>
        <dbReference type="Rhea" id="RHEA:11352"/>
        <dbReference type="ChEBI" id="CHEBI:22191"/>
        <dbReference type="ChEBI" id="CHEBI:30089"/>
        <dbReference type="ChEBI" id="CHEBI:30616"/>
        <dbReference type="ChEBI" id="CHEBI:456216"/>
        <dbReference type="EC" id="2.7.2.1"/>
    </reaction>
</comment>
<dbReference type="Pfam" id="PF00871">
    <property type="entry name" value="Acetate_kinase"/>
    <property type="match status" value="1"/>
</dbReference>
<evidence type="ECO:0000256" key="3">
    <source>
        <dbReference type="ARBA" id="ARBA00022741"/>
    </source>
</evidence>
<dbReference type="PIRSF" id="PIRSF000722">
    <property type="entry name" value="Acetate_prop_kin"/>
    <property type="match status" value="1"/>
</dbReference>